<dbReference type="Proteomes" id="UP000076858">
    <property type="component" value="Unassembled WGS sequence"/>
</dbReference>
<accession>A0A164I4M5</accession>
<gene>
    <name evidence="1" type="ORF">APZ42_002654</name>
</gene>
<dbReference type="AlphaFoldDB" id="A0A164I4M5"/>
<keyword evidence="2" id="KW-1185">Reference proteome</keyword>
<reference evidence="1 2" key="1">
    <citation type="submission" date="2016-03" db="EMBL/GenBank/DDBJ databases">
        <title>EvidentialGene: Evidence-directed Construction of Genes on Genomes.</title>
        <authorList>
            <person name="Gilbert D.G."/>
            <person name="Choi J.-H."/>
            <person name="Mockaitis K."/>
            <person name="Colbourne J."/>
            <person name="Pfrender M."/>
        </authorList>
    </citation>
    <scope>NUCLEOTIDE SEQUENCE [LARGE SCALE GENOMIC DNA]</scope>
    <source>
        <strain evidence="1 2">Xinb3</strain>
        <tissue evidence="1">Complete organism</tissue>
    </source>
</reference>
<proteinExistence type="predicted"/>
<name>A0A164I4M5_9CRUS</name>
<sequence>MTNFCIHLPGSFLFLTLSRQ</sequence>
<organism evidence="1 2">
    <name type="scientific">Daphnia magna</name>
    <dbReference type="NCBI Taxonomy" id="35525"/>
    <lineage>
        <taxon>Eukaryota</taxon>
        <taxon>Metazoa</taxon>
        <taxon>Ecdysozoa</taxon>
        <taxon>Arthropoda</taxon>
        <taxon>Crustacea</taxon>
        <taxon>Branchiopoda</taxon>
        <taxon>Diplostraca</taxon>
        <taxon>Cladocera</taxon>
        <taxon>Anomopoda</taxon>
        <taxon>Daphniidae</taxon>
        <taxon>Daphnia</taxon>
    </lineage>
</organism>
<protein>
    <submittedName>
        <fullName evidence="1">Uncharacterized protein</fullName>
    </submittedName>
</protein>
<dbReference type="EMBL" id="LRGB01008228">
    <property type="protein sequence ID" value="KZS00875.1"/>
    <property type="molecule type" value="Genomic_DNA"/>
</dbReference>
<evidence type="ECO:0000313" key="2">
    <source>
        <dbReference type="Proteomes" id="UP000076858"/>
    </source>
</evidence>
<evidence type="ECO:0000313" key="1">
    <source>
        <dbReference type="EMBL" id="KZS00875.1"/>
    </source>
</evidence>
<comment type="caution">
    <text evidence="1">The sequence shown here is derived from an EMBL/GenBank/DDBJ whole genome shotgun (WGS) entry which is preliminary data.</text>
</comment>